<dbReference type="InterPro" id="IPR018171">
    <property type="entry name" value="Pept_tRNA_hydro_CS"/>
</dbReference>
<gene>
    <name evidence="6" type="ORF">MNBD_GAMMA24-1863</name>
</gene>
<evidence type="ECO:0000256" key="1">
    <source>
        <dbReference type="ARBA" id="ARBA00013260"/>
    </source>
</evidence>
<dbReference type="SUPFAM" id="SSF53178">
    <property type="entry name" value="Peptidyl-tRNA hydrolase-like"/>
    <property type="match status" value="1"/>
</dbReference>
<keyword evidence="3 6" id="KW-0378">Hydrolase</keyword>
<dbReference type="PROSITE" id="PS01195">
    <property type="entry name" value="PEPT_TRNA_HYDROL_1"/>
    <property type="match status" value="1"/>
</dbReference>
<dbReference type="EMBL" id="UOFZ01000192">
    <property type="protein sequence ID" value="VAX14669.1"/>
    <property type="molecule type" value="Genomic_DNA"/>
</dbReference>
<evidence type="ECO:0000256" key="2">
    <source>
        <dbReference type="ARBA" id="ARBA00022555"/>
    </source>
</evidence>
<keyword evidence="2" id="KW-0820">tRNA-binding</keyword>
<dbReference type="AlphaFoldDB" id="A0A3B1B8U3"/>
<evidence type="ECO:0000256" key="5">
    <source>
        <dbReference type="ARBA" id="ARBA00038063"/>
    </source>
</evidence>
<name>A0A3B1B8U3_9ZZZZ</name>
<dbReference type="PROSITE" id="PS01196">
    <property type="entry name" value="PEPT_TRNA_HYDROL_2"/>
    <property type="match status" value="1"/>
</dbReference>
<dbReference type="InterPro" id="IPR036416">
    <property type="entry name" value="Pept_tRNA_hydro_sf"/>
</dbReference>
<dbReference type="GO" id="GO:0004045">
    <property type="term" value="F:peptidyl-tRNA hydrolase activity"/>
    <property type="evidence" value="ECO:0007669"/>
    <property type="project" value="UniProtKB-EC"/>
</dbReference>
<reference evidence="6" key="1">
    <citation type="submission" date="2018-06" db="EMBL/GenBank/DDBJ databases">
        <authorList>
            <person name="Zhirakovskaya E."/>
        </authorList>
    </citation>
    <scope>NUCLEOTIDE SEQUENCE</scope>
</reference>
<evidence type="ECO:0000256" key="4">
    <source>
        <dbReference type="ARBA" id="ARBA00022884"/>
    </source>
</evidence>
<dbReference type="PANTHER" id="PTHR17224">
    <property type="entry name" value="PEPTIDYL-TRNA HYDROLASE"/>
    <property type="match status" value="1"/>
</dbReference>
<evidence type="ECO:0000256" key="3">
    <source>
        <dbReference type="ARBA" id="ARBA00022801"/>
    </source>
</evidence>
<comment type="similarity">
    <text evidence="5">Belongs to the PTH family.</text>
</comment>
<dbReference type="EC" id="3.1.1.29" evidence="1"/>
<dbReference type="NCBIfam" id="TIGR00447">
    <property type="entry name" value="pth"/>
    <property type="match status" value="1"/>
</dbReference>
<protein>
    <recommendedName>
        <fullName evidence="1">peptidyl-tRNA hydrolase</fullName>
        <ecNumber evidence="1">3.1.1.29</ecNumber>
    </recommendedName>
</protein>
<accession>A0A3B1B8U3</accession>
<dbReference type="Pfam" id="PF01195">
    <property type="entry name" value="Pept_tRNA_hydro"/>
    <property type="match status" value="1"/>
</dbReference>
<organism evidence="6">
    <name type="scientific">hydrothermal vent metagenome</name>
    <dbReference type="NCBI Taxonomy" id="652676"/>
    <lineage>
        <taxon>unclassified sequences</taxon>
        <taxon>metagenomes</taxon>
        <taxon>ecological metagenomes</taxon>
    </lineage>
</organism>
<dbReference type="GO" id="GO:0000049">
    <property type="term" value="F:tRNA binding"/>
    <property type="evidence" value="ECO:0007669"/>
    <property type="project" value="UniProtKB-KW"/>
</dbReference>
<dbReference type="Gene3D" id="3.40.50.1470">
    <property type="entry name" value="Peptidyl-tRNA hydrolase"/>
    <property type="match status" value="1"/>
</dbReference>
<dbReference type="InterPro" id="IPR001328">
    <property type="entry name" value="Pept_tRNA_hydro"/>
</dbReference>
<keyword evidence="4" id="KW-0694">RNA-binding</keyword>
<evidence type="ECO:0000313" key="6">
    <source>
        <dbReference type="EMBL" id="VAX14669.1"/>
    </source>
</evidence>
<dbReference type="CDD" id="cd00462">
    <property type="entry name" value="PTH"/>
    <property type="match status" value="1"/>
</dbReference>
<sequence length="192" mass="21260">MIVGLGNPGLEYEHTRHNAGFWFLDALNSSTPFRKEKKFYGEIARMFLGGQDVWLLKPDTFMNNSGQAVLALAQFYKIGLEHILVVHDDLDLPPGVVRLKQGGGHGGHNGLRDIISRLGGNGFLRLRLGIGHPGDKRKVHGHVLKKTSTDDQIEIDRAIDRALAVLPRVVEGELQKAMNELHTQQGRGTSDE</sequence>
<dbReference type="FunFam" id="3.40.50.1470:FF:000001">
    <property type="entry name" value="Peptidyl-tRNA hydrolase"/>
    <property type="match status" value="1"/>
</dbReference>
<dbReference type="HAMAP" id="MF_00083">
    <property type="entry name" value="Pept_tRNA_hydro_bact"/>
    <property type="match status" value="1"/>
</dbReference>
<proteinExistence type="inferred from homology"/>
<dbReference type="PANTHER" id="PTHR17224:SF1">
    <property type="entry name" value="PEPTIDYL-TRNA HYDROLASE"/>
    <property type="match status" value="1"/>
</dbReference>